<keyword evidence="1" id="KW-0808">Transferase</keyword>
<organism evidence="3 4">
    <name type="scientific">Flavivirga jejuensis</name>
    <dbReference type="NCBI Taxonomy" id="870487"/>
    <lineage>
        <taxon>Bacteria</taxon>
        <taxon>Pseudomonadati</taxon>
        <taxon>Bacteroidota</taxon>
        <taxon>Flavobacteriia</taxon>
        <taxon>Flavobacteriales</taxon>
        <taxon>Flavobacteriaceae</taxon>
        <taxon>Flavivirga</taxon>
    </lineage>
</organism>
<sequence length="153" mass="17775">MIKLIRTNSNNNDFINLVKLLNDYLKITDGDDHEFYNQYNNIDVLKNIVVAYIDNTPVGCGAFKKYAENTVEIKRMFTLPETRGKGIASKILKELEDWSKELNFEACILETGKRQIEAVQFYKKNDYLITPNYGQYKNATNSICFKKIINQTQ</sequence>
<dbReference type="InterPro" id="IPR000182">
    <property type="entry name" value="GNAT_dom"/>
</dbReference>
<feature type="domain" description="N-acetyltransferase" evidence="2">
    <location>
        <begin position="1"/>
        <end position="150"/>
    </location>
</feature>
<dbReference type="SUPFAM" id="SSF55729">
    <property type="entry name" value="Acyl-CoA N-acyltransferases (Nat)"/>
    <property type="match status" value="1"/>
</dbReference>
<gene>
    <name evidence="3" type="ORF">Q4Q40_19680</name>
</gene>
<dbReference type="Pfam" id="PF00583">
    <property type="entry name" value="Acetyltransf_1"/>
    <property type="match status" value="1"/>
</dbReference>
<dbReference type="Gene3D" id="3.40.630.30">
    <property type="match status" value="1"/>
</dbReference>
<proteinExistence type="predicted"/>
<accession>A0ABT8WTA8</accession>
<keyword evidence="4" id="KW-1185">Reference proteome</keyword>
<dbReference type="InterPro" id="IPR050769">
    <property type="entry name" value="NAT_camello-type"/>
</dbReference>
<dbReference type="PANTHER" id="PTHR13947">
    <property type="entry name" value="GNAT FAMILY N-ACETYLTRANSFERASE"/>
    <property type="match status" value="1"/>
</dbReference>
<dbReference type="PROSITE" id="PS51186">
    <property type="entry name" value="GNAT"/>
    <property type="match status" value="1"/>
</dbReference>
<dbReference type="RefSeq" id="WP_303303721.1">
    <property type="nucleotide sequence ID" value="NZ_BAABDA010000001.1"/>
</dbReference>
<comment type="caution">
    <text evidence="3">The sequence shown here is derived from an EMBL/GenBank/DDBJ whole genome shotgun (WGS) entry which is preliminary data.</text>
</comment>
<dbReference type="Proteomes" id="UP001176806">
    <property type="component" value="Unassembled WGS sequence"/>
</dbReference>
<evidence type="ECO:0000313" key="3">
    <source>
        <dbReference type="EMBL" id="MDO5976426.1"/>
    </source>
</evidence>
<name>A0ABT8WTA8_9FLAO</name>
<evidence type="ECO:0000313" key="4">
    <source>
        <dbReference type="Proteomes" id="UP001176806"/>
    </source>
</evidence>
<dbReference type="EMBL" id="JAUOEL010000008">
    <property type="protein sequence ID" value="MDO5976426.1"/>
    <property type="molecule type" value="Genomic_DNA"/>
</dbReference>
<dbReference type="PANTHER" id="PTHR13947:SF37">
    <property type="entry name" value="LD18367P"/>
    <property type="match status" value="1"/>
</dbReference>
<evidence type="ECO:0000259" key="2">
    <source>
        <dbReference type="PROSITE" id="PS51186"/>
    </source>
</evidence>
<dbReference type="InterPro" id="IPR016181">
    <property type="entry name" value="Acyl_CoA_acyltransferase"/>
</dbReference>
<evidence type="ECO:0000256" key="1">
    <source>
        <dbReference type="ARBA" id="ARBA00022679"/>
    </source>
</evidence>
<protein>
    <submittedName>
        <fullName evidence="3">GNAT family N-acetyltransferase</fullName>
    </submittedName>
</protein>
<dbReference type="CDD" id="cd04301">
    <property type="entry name" value="NAT_SF"/>
    <property type="match status" value="1"/>
</dbReference>
<reference evidence="3" key="1">
    <citation type="submission" date="2023-07" db="EMBL/GenBank/DDBJ databases">
        <title>Two novel species in the genus Flavivirga.</title>
        <authorList>
            <person name="Kwon K."/>
        </authorList>
    </citation>
    <scope>NUCLEOTIDE SEQUENCE</scope>
    <source>
        <strain evidence="3">KACC 14158</strain>
    </source>
</reference>